<gene>
    <name evidence="1" type="ORF">DD235_14365</name>
</gene>
<dbReference type="Pfam" id="PF05973">
    <property type="entry name" value="Gp49"/>
    <property type="match status" value="1"/>
</dbReference>
<dbReference type="EMBL" id="QETA01000007">
    <property type="protein sequence ID" value="PWF21454.1"/>
    <property type="molecule type" value="Genomic_DNA"/>
</dbReference>
<keyword evidence="2" id="KW-1185">Reference proteome</keyword>
<protein>
    <submittedName>
        <fullName evidence="1">Addiction module toxin RelE</fullName>
    </submittedName>
</protein>
<accession>A0A2V1JY69</accession>
<sequence length="127" mass="14630">MTAKWDVEYTDELAEWWAKLTELEQVSIDTSVRLLEEKGPNLGFPHTSSIAGSRHAHMRELRVQHAGRPYRILYAFDPRRCAILLLGGDKTGNDRWYEKNIPIADALYDIHIGTLGKERRINGKKIQ</sequence>
<organism evidence="1 2">
    <name type="scientific">Corticimicrobacter populi</name>
    <dbReference type="NCBI Taxonomy" id="2175229"/>
    <lineage>
        <taxon>Bacteria</taxon>
        <taxon>Pseudomonadati</taxon>
        <taxon>Pseudomonadota</taxon>
        <taxon>Betaproteobacteria</taxon>
        <taxon>Burkholderiales</taxon>
        <taxon>Alcaligenaceae</taxon>
        <taxon>Corticimicrobacter</taxon>
    </lineage>
</organism>
<proteinExistence type="predicted"/>
<dbReference type="InterPro" id="IPR009241">
    <property type="entry name" value="HigB-like"/>
</dbReference>
<dbReference type="RefSeq" id="WP_109062798.1">
    <property type="nucleotide sequence ID" value="NZ_QETA01000007.1"/>
</dbReference>
<evidence type="ECO:0000313" key="2">
    <source>
        <dbReference type="Proteomes" id="UP000245212"/>
    </source>
</evidence>
<reference evidence="2" key="1">
    <citation type="submission" date="2018-05" db="EMBL/GenBank/DDBJ databases">
        <authorList>
            <person name="Li Y."/>
        </authorList>
    </citation>
    <scope>NUCLEOTIDE SEQUENCE [LARGE SCALE GENOMIC DNA]</scope>
    <source>
        <strain evidence="2">3d-2-2</strain>
    </source>
</reference>
<dbReference type="AlphaFoldDB" id="A0A2V1JY69"/>
<comment type="caution">
    <text evidence="1">The sequence shown here is derived from an EMBL/GenBank/DDBJ whole genome shotgun (WGS) entry which is preliminary data.</text>
</comment>
<evidence type="ECO:0000313" key="1">
    <source>
        <dbReference type="EMBL" id="PWF21454.1"/>
    </source>
</evidence>
<dbReference type="Proteomes" id="UP000245212">
    <property type="component" value="Unassembled WGS sequence"/>
</dbReference>
<name>A0A2V1JY69_9BURK</name>